<feature type="chain" id="PRO_5040279435" description="Bee-milk protein" evidence="5">
    <location>
        <begin position="30"/>
        <end position="381"/>
    </location>
</feature>
<dbReference type="InterPro" id="IPR011042">
    <property type="entry name" value="6-blade_b-propeller_TolB-like"/>
</dbReference>
<evidence type="ECO:0008006" key="8">
    <source>
        <dbReference type="Google" id="ProtNLM"/>
    </source>
</evidence>
<proteinExistence type="inferred from homology"/>
<evidence type="ECO:0000256" key="2">
    <source>
        <dbReference type="ARBA" id="ARBA00009127"/>
    </source>
</evidence>
<dbReference type="InterPro" id="IPR017996">
    <property type="entry name" value="MRJP/yellow-related"/>
</dbReference>
<dbReference type="AlphaFoldDB" id="A0A9P0DD48"/>
<gene>
    <name evidence="6" type="ORF">PHAECO_LOCUS1115</name>
</gene>
<keyword evidence="7" id="KW-1185">Reference proteome</keyword>
<keyword evidence="4 5" id="KW-0732">Signal</keyword>
<protein>
    <recommendedName>
        <fullName evidence="8">Bee-milk protein</fullName>
    </recommendedName>
</protein>
<organism evidence="6 7">
    <name type="scientific">Phaedon cochleariae</name>
    <name type="common">Mustard beetle</name>
    <dbReference type="NCBI Taxonomy" id="80249"/>
    <lineage>
        <taxon>Eukaryota</taxon>
        <taxon>Metazoa</taxon>
        <taxon>Ecdysozoa</taxon>
        <taxon>Arthropoda</taxon>
        <taxon>Hexapoda</taxon>
        <taxon>Insecta</taxon>
        <taxon>Pterygota</taxon>
        <taxon>Neoptera</taxon>
        <taxon>Endopterygota</taxon>
        <taxon>Coleoptera</taxon>
        <taxon>Polyphaga</taxon>
        <taxon>Cucujiformia</taxon>
        <taxon>Chrysomeloidea</taxon>
        <taxon>Chrysomelidae</taxon>
        <taxon>Chrysomelinae</taxon>
        <taxon>Chrysomelini</taxon>
        <taxon>Phaedon</taxon>
    </lineage>
</organism>
<evidence type="ECO:0000256" key="3">
    <source>
        <dbReference type="ARBA" id="ARBA00022525"/>
    </source>
</evidence>
<dbReference type="Proteomes" id="UP001153737">
    <property type="component" value="Chromosome 1"/>
</dbReference>
<dbReference type="PANTHER" id="PTHR10009:SF8">
    <property type="entry name" value="IP19120P"/>
    <property type="match status" value="1"/>
</dbReference>
<keyword evidence="3" id="KW-0964">Secreted</keyword>
<evidence type="ECO:0000256" key="4">
    <source>
        <dbReference type="ARBA" id="ARBA00022729"/>
    </source>
</evidence>
<reference evidence="6" key="2">
    <citation type="submission" date="2022-10" db="EMBL/GenBank/DDBJ databases">
        <authorList>
            <consortium name="ENA_rothamsted_submissions"/>
            <consortium name="culmorum"/>
            <person name="King R."/>
        </authorList>
    </citation>
    <scope>NUCLEOTIDE SEQUENCE</scope>
</reference>
<dbReference type="Pfam" id="PF03022">
    <property type="entry name" value="MRJP"/>
    <property type="match status" value="1"/>
</dbReference>
<feature type="signal peptide" evidence="5">
    <location>
        <begin position="1"/>
        <end position="29"/>
    </location>
</feature>
<evidence type="ECO:0000313" key="6">
    <source>
        <dbReference type="EMBL" id="CAH1116314.1"/>
    </source>
</evidence>
<sequence>MSFYSCFNTRKMIFKGILVAAFALICVEAQNTCELIEWNGGHFDWPNDATKSIYKSSGRYCPKNIIATRAQIFKDDIFVALPRYKPGVPVTLARIGLKQRGCEPVLQPFPCWASQEESDCNALISVVDMYLDENNILWVLDTGVVNSLECPIRRAPPKVVGINVLTGKKVKTLDLCGLVAQASRLQYVVVEYAPCGKPFVYVSDAATRSILVFDVAGNKGYRVVLPKVVAGCRRDVLYIALIHKTGNNNNHLVITYLSGARIFQIRTEFLRAGCAAGKIQDLGKKDGKIVILGTDLGSAIFFRYEGKREVYRWEVGTCFSGYELVYKSPECYLATQAIPDVSRRRIRVLESNFPDYIQGTVGCGASQRVALMISCINQPTC</sequence>
<comment type="similarity">
    <text evidence="2">Belongs to the major royal jelly protein family.</text>
</comment>
<reference evidence="6" key="1">
    <citation type="submission" date="2022-01" db="EMBL/GenBank/DDBJ databases">
        <authorList>
            <person name="King R."/>
        </authorList>
    </citation>
    <scope>NUCLEOTIDE SEQUENCE</scope>
</reference>
<comment type="subcellular location">
    <subcellularLocation>
        <location evidence="1">Secreted</location>
    </subcellularLocation>
</comment>
<name>A0A9P0DD48_PHACE</name>
<evidence type="ECO:0000313" key="7">
    <source>
        <dbReference type="Proteomes" id="UP001153737"/>
    </source>
</evidence>
<dbReference type="GO" id="GO:0005576">
    <property type="term" value="C:extracellular region"/>
    <property type="evidence" value="ECO:0007669"/>
    <property type="project" value="UniProtKB-SubCell"/>
</dbReference>
<evidence type="ECO:0000256" key="1">
    <source>
        <dbReference type="ARBA" id="ARBA00004613"/>
    </source>
</evidence>
<evidence type="ECO:0000256" key="5">
    <source>
        <dbReference type="SAM" id="SignalP"/>
    </source>
</evidence>
<dbReference type="Gene3D" id="2.120.10.30">
    <property type="entry name" value="TolB, C-terminal domain"/>
    <property type="match status" value="1"/>
</dbReference>
<dbReference type="EMBL" id="OU896707">
    <property type="protein sequence ID" value="CAH1116314.1"/>
    <property type="molecule type" value="Genomic_DNA"/>
</dbReference>
<dbReference type="PANTHER" id="PTHR10009">
    <property type="entry name" value="PROTEIN YELLOW-RELATED"/>
    <property type="match status" value="1"/>
</dbReference>
<accession>A0A9P0DD48</accession>